<protein>
    <submittedName>
        <fullName evidence="2">Uncharacterized protein</fullName>
    </submittedName>
</protein>
<dbReference type="GO" id="GO:0043189">
    <property type="term" value="C:H4/H2A histone acetyltransferase complex"/>
    <property type="evidence" value="ECO:0007669"/>
    <property type="project" value="InterPro"/>
</dbReference>
<feature type="region of interest" description="Disordered" evidence="1">
    <location>
        <begin position="70"/>
        <end position="307"/>
    </location>
</feature>
<dbReference type="InterPro" id="IPR012423">
    <property type="entry name" value="Eaf7/MRGBP"/>
</dbReference>
<feature type="compositionally biased region" description="Polar residues" evidence="1">
    <location>
        <begin position="226"/>
        <end position="242"/>
    </location>
</feature>
<name>A0A1A0HHK5_9ASCO</name>
<feature type="compositionally biased region" description="Basic and acidic residues" evidence="1">
    <location>
        <begin position="263"/>
        <end position="279"/>
    </location>
</feature>
<dbReference type="GO" id="GO:0006355">
    <property type="term" value="P:regulation of DNA-templated transcription"/>
    <property type="evidence" value="ECO:0007669"/>
    <property type="project" value="InterPro"/>
</dbReference>
<evidence type="ECO:0000313" key="3">
    <source>
        <dbReference type="Proteomes" id="UP000092555"/>
    </source>
</evidence>
<evidence type="ECO:0000256" key="1">
    <source>
        <dbReference type="SAM" id="MobiDB-lite"/>
    </source>
</evidence>
<gene>
    <name evidence="2" type="ORF">METBIDRAFT_30082</name>
</gene>
<proteinExistence type="predicted"/>
<organism evidence="2 3">
    <name type="scientific">Metschnikowia bicuspidata var. bicuspidata NRRL YB-4993</name>
    <dbReference type="NCBI Taxonomy" id="869754"/>
    <lineage>
        <taxon>Eukaryota</taxon>
        <taxon>Fungi</taxon>
        <taxon>Dikarya</taxon>
        <taxon>Ascomycota</taxon>
        <taxon>Saccharomycotina</taxon>
        <taxon>Pichiomycetes</taxon>
        <taxon>Metschnikowiaceae</taxon>
        <taxon>Metschnikowia</taxon>
    </lineage>
</organism>
<dbReference type="STRING" id="869754.A0A1A0HHK5"/>
<accession>A0A1A0HHK5</accession>
<dbReference type="GO" id="GO:0005634">
    <property type="term" value="C:nucleus"/>
    <property type="evidence" value="ECO:0007669"/>
    <property type="project" value="InterPro"/>
</dbReference>
<comment type="caution">
    <text evidence="2">The sequence shown here is derived from an EMBL/GenBank/DDBJ whole genome shotgun (WGS) entry which is preliminary data.</text>
</comment>
<dbReference type="Proteomes" id="UP000092555">
    <property type="component" value="Unassembled WGS sequence"/>
</dbReference>
<feature type="compositionally biased region" description="Basic residues" evidence="1">
    <location>
        <begin position="164"/>
        <end position="177"/>
    </location>
</feature>
<feature type="compositionally biased region" description="Basic residues" evidence="1">
    <location>
        <begin position="292"/>
        <end position="307"/>
    </location>
</feature>
<feature type="compositionally biased region" description="Basic and acidic residues" evidence="1">
    <location>
        <begin position="244"/>
        <end position="256"/>
    </location>
</feature>
<dbReference type="AlphaFoldDB" id="A0A1A0HHK5"/>
<sequence length="307" mass="34265">MPGKRIWSIEQEILLLSLVCDSKPAGAERDNNIAKILVNINENITGEDSFTEEQIWTKLADFFDLQKIEDIEKDSEGEPGTPRKEERSRSSAGAKSKDEPTRESTVEQRGTPDAAGPKPETNSPAKSAEPPELYSSELSDVEGEETELEKLHDKNLTLPPPREIKRRGRPKKAVKRLPAKENASKESLATTPKKRMRPTTKDGEDESAPKRRPLSSQGTRRKAKTDTTPEAEQASNQPSQAEDSAGRLRDDTRRENTGSGDEVYPKDEEPANAETKSEIPQDSEIADEGPKTRRSRRQAVRRSTRNK</sequence>
<reference evidence="2 3" key="1">
    <citation type="submission" date="2016-05" db="EMBL/GenBank/DDBJ databases">
        <title>Comparative genomics of biotechnologically important yeasts.</title>
        <authorList>
            <consortium name="DOE Joint Genome Institute"/>
            <person name="Riley R."/>
            <person name="Haridas S."/>
            <person name="Wolfe K.H."/>
            <person name="Lopes M.R."/>
            <person name="Hittinger C.T."/>
            <person name="Goker M."/>
            <person name="Salamov A."/>
            <person name="Wisecaver J."/>
            <person name="Long T.M."/>
            <person name="Aerts A.L."/>
            <person name="Barry K."/>
            <person name="Choi C."/>
            <person name="Clum A."/>
            <person name="Coughlan A.Y."/>
            <person name="Deshpande S."/>
            <person name="Douglass A.P."/>
            <person name="Hanson S.J."/>
            <person name="Klenk H.-P."/>
            <person name="LaButti K."/>
            <person name="Lapidus A."/>
            <person name="Lindquist E."/>
            <person name="Lipzen A."/>
            <person name="Meier-kolthoff J.P."/>
            <person name="Ohm R.A."/>
            <person name="Otillar R.P."/>
            <person name="Pangilinan J."/>
            <person name="Peng Y."/>
            <person name="Rokas A."/>
            <person name="Rosa C.A."/>
            <person name="Scheuner C."/>
            <person name="Sibirny A.A."/>
            <person name="Slot J.C."/>
            <person name="Stielow J.B."/>
            <person name="Sun H."/>
            <person name="Kurtzman C.P."/>
            <person name="Blackwell M."/>
            <person name="Grigoriev I.V."/>
            <person name="Jeffries T.W."/>
        </authorList>
    </citation>
    <scope>NUCLEOTIDE SEQUENCE [LARGE SCALE GENOMIC DNA]</scope>
    <source>
        <strain evidence="2 3">NRRL YB-4993</strain>
    </source>
</reference>
<dbReference type="EMBL" id="LXTC01000001">
    <property type="protein sequence ID" value="OBA23644.1"/>
    <property type="molecule type" value="Genomic_DNA"/>
</dbReference>
<evidence type="ECO:0000313" key="2">
    <source>
        <dbReference type="EMBL" id="OBA23644.1"/>
    </source>
</evidence>
<feature type="compositionally biased region" description="Basic and acidic residues" evidence="1">
    <location>
        <begin position="70"/>
        <end position="106"/>
    </location>
</feature>
<dbReference type="GeneID" id="30028525"/>
<dbReference type="OrthoDB" id="5595141at2759"/>
<dbReference type="RefSeq" id="XP_018714125.1">
    <property type="nucleotide sequence ID" value="XM_018855549.1"/>
</dbReference>
<keyword evidence="3" id="KW-1185">Reference proteome</keyword>
<dbReference type="Pfam" id="PF07904">
    <property type="entry name" value="Eaf7"/>
    <property type="match status" value="1"/>
</dbReference>